<comment type="caution">
    <text evidence="3">The sequence shown here is derived from an EMBL/GenBank/DDBJ whole genome shotgun (WGS) entry which is preliminary data.</text>
</comment>
<dbReference type="Gene3D" id="1.10.10.10">
    <property type="entry name" value="Winged helix-like DNA-binding domain superfamily/Winged helix DNA-binding domain"/>
    <property type="match status" value="1"/>
</dbReference>
<dbReference type="EMBL" id="QICN01000014">
    <property type="protein sequence ID" value="PXV63940.1"/>
    <property type="molecule type" value="Genomic_DNA"/>
</dbReference>
<evidence type="ECO:0000313" key="4">
    <source>
        <dbReference type="Proteomes" id="UP000248330"/>
    </source>
</evidence>
<dbReference type="SMART" id="SM00028">
    <property type="entry name" value="TPR"/>
    <property type="match status" value="3"/>
</dbReference>
<name>A0A318E5W5_9GAMM</name>
<dbReference type="InterPro" id="IPR011990">
    <property type="entry name" value="TPR-like_helical_dom_sf"/>
</dbReference>
<dbReference type="InterPro" id="IPR036388">
    <property type="entry name" value="WH-like_DNA-bd_sf"/>
</dbReference>
<feature type="region of interest" description="Disordered" evidence="1">
    <location>
        <begin position="233"/>
        <end position="254"/>
    </location>
</feature>
<reference evidence="3 4" key="1">
    <citation type="submission" date="2018-04" db="EMBL/GenBank/DDBJ databases">
        <title>Genomic Encyclopedia of Type Strains, Phase IV (KMG-IV): sequencing the most valuable type-strain genomes for metagenomic binning, comparative biology and taxonomic classification.</title>
        <authorList>
            <person name="Goeker M."/>
        </authorList>
    </citation>
    <scope>NUCLEOTIDE SEQUENCE [LARGE SCALE GENOMIC DNA]</scope>
    <source>
        <strain evidence="3 4">DSM 104150</strain>
    </source>
</reference>
<dbReference type="InterPro" id="IPR019734">
    <property type="entry name" value="TPR_rpt"/>
</dbReference>
<dbReference type="InterPro" id="IPR005158">
    <property type="entry name" value="BTAD"/>
</dbReference>
<evidence type="ECO:0000313" key="3">
    <source>
        <dbReference type="EMBL" id="PXV63940.1"/>
    </source>
</evidence>
<sequence>MQLLGPLTLWRDDTPVALPASRKLRALFAHLALATRPLGRGQLCALLWDGPADPRGELRWCLSRIRAAIDTPGPSRVRTDGDTVALDLDGCRVDALEVTQAASTGLESLPLERQQSLADLFRGEFLEGLVLDDSPQFEQWLGAQRRRLRACHATLLEQLATRLPAAEATVPLERWLELSPFDRRVHERLLQALALSGRLRDGEEHVATATALFEAEGLDAAPLREAWRAARAQTGHRQVTTTPAAQAPTASADNGAGAARRASIVVMPFADESAQPHARGGPADALAYDVTTRLAKLRSMFVVAQGSAFALHERRIGPEEAGRMLNVDYVLSGAIRVGGQRLRVTIELVETRTSRVVWSEILQHAFDEAFIVLDEIGNRIVASIASEIETLERNRAILRPPSSLDAWESHHRGLWHMYRFTREDNARAQHFFDAAVRLDPTFSRAYAGLSFTHFQNAFQAWGDRKREIERAYATAGQALMVDDRDPAAHWSMGRALWLRGSSEQGVAELERAVELSPNFALGHYSLAFVQSQSGDPDAAIAMADCSRRLSPFDPLLFAMLGSRAMALTRLGRFEEASTCAVQAAARPNAHQHIFAIAACTLALAGALDAAREHAATARCLLPGYGFADFLEAFRFDAEAAALFGEGARRVGLT</sequence>
<evidence type="ECO:0000256" key="1">
    <source>
        <dbReference type="SAM" id="MobiDB-lite"/>
    </source>
</evidence>
<gene>
    <name evidence="3" type="ORF">C8D93_1142</name>
</gene>
<dbReference type="Proteomes" id="UP000248330">
    <property type="component" value="Unassembled WGS sequence"/>
</dbReference>
<dbReference type="PANTHER" id="PTHR35807">
    <property type="entry name" value="TRANSCRIPTIONAL REGULATOR REDD-RELATED"/>
    <property type="match status" value="1"/>
</dbReference>
<feature type="compositionally biased region" description="Low complexity" evidence="1">
    <location>
        <begin position="240"/>
        <end position="250"/>
    </location>
</feature>
<proteinExistence type="predicted"/>
<keyword evidence="4" id="KW-1185">Reference proteome</keyword>
<accession>A0A318E5W5</accession>
<protein>
    <submittedName>
        <fullName evidence="3">DNA-binding SARP family transcriptional activator</fullName>
    </submittedName>
</protein>
<dbReference type="SMART" id="SM01043">
    <property type="entry name" value="BTAD"/>
    <property type="match status" value="1"/>
</dbReference>
<dbReference type="SUPFAM" id="SSF48452">
    <property type="entry name" value="TPR-like"/>
    <property type="match status" value="1"/>
</dbReference>
<organism evidence="3 4">
    <name type="scientific">Sinimarinibacterium flocculans</name>
    <dbReference type="NCBI Taxonomy" id="985250"/>
    <lineage>
        <taxon>Bacteria</taxon>
        <taxon>Pseudomonadati</taxon>
        <taxon>Pseudomonadota</taxon>
        <taxon>Gammaproteobacteria</taxon>
        <taxon>Nevskiales</taxon>
        <taxon>Nevskiaceae</taxon>
        <taxon>Sinimarinibacterium</taxon>
    </lineage>
</organism>
<dbReference type="Gene3D" id="1.25.40.10">
    <property type="entry name" value="Tetratricopeptide repeat domain"/>
    <property type="match status" value="2"/>
</dbReference>
<dbReference type="InterPro" id="IPR051677">
    <property type="entry name" value="AfsR-DnrI-RedD_regulator"/>
</dbReference>
<dbReference type="Gene3D" id="3.40.50.10610">
    <property type="entry name" value="ABC-type transport auxiliary lipoprotein component"/>
    <property type="match status" value="1"/>
</dbReference>
<dbReference type="RefSeq" id="WP_211307421.1">
    <property type="nucleotide sequence ID" value="NZ_CAWNXA010000014.1"/>
</dbReference>
<dbReference type="AlphaFoldDB" id="A0A318E5W5"/>
<evidence type="ECO:0000259" key="2">
    <source>
        <dbReference type="SMART" id="SM01043"/>
    </source>
</evidence>
<feature type="domain" description="Bacterial transcriptional activator" evidence="2">
    <location>
        <begin position="93"/>
        <end position="231"/>
    </location>
</feature>
<dbReference type="GO" id="GO:0003677">
    <property type="term" value="F:DNA binding"/>
    <property type="evidence" value="ECO:0007669"/>
    <property type="project" value="UniProtKB-KW"/>
</dbReference>
<keyword evidence="3" id="KW-0238">DNA-binding</keyword>